<name>A0A0F9H2L7_9ZZZZ</name>
<organism evidence="1">
    <name type="scientific">marine sediment metagenome</name>
    <dbReference type="NCBI Taxonomy" id="412755"/>
    <lineage>
        <taxon>unclassified sequences</taxon>
        <taxon>metagenomes</taxon>
        <taxon>ecological metagenomes</taxon>
    </lineage>
</organism>
<dbReference type="EMBL" id="LAZR01016260">
    <property type="protein sequence ID" value="KKM05270.1"/>
    <property type="molecule type" value="Genomic_DNA"/>
</dbReference>
<reference evidence="1" key="1">
    <citation type="journal article" date="2015" name="Nature">
        <title>Complex archaea that bridge the gap between prokaryotes and eukaryotes.</title>
        <authorList>
            <person name="Spang A."/>
            <person name="Saw J.H."/>
            <person name="Jorgensen S.L."/>
            <person name="Zaremba-Niedzwiedzka K."/>
            <person name="Martijn J."/>
            <person name="Lind A.E."/>
            <person name="van Eijk R."/>
            <person name="Schleper C."/>
            <person name="Guy L."/>
            <person name="Ettema T.J."/>
        </authorList>
    </citation>
    <scope>NUCLEOTIDE SEQUENCE</scope>
</reference>
<evidence type="ECO:0008006" key="2">
    <source>
        <dbReference type="Google" id="ProtNLM"/>
    </source>
</evidence>
<proteinExistence type="predicted"/>
<accession>A0A0F9H2L7</accession>
<protein>
    <recommendedName>
        <fullName evidence="2">UDP-N-acetylglucosamine 2-epimerase domain-containing protein</fullName>
    </recommendedName>
</protein>
<gene>
    <name evidence="1" type="ORF">LCGC14_1755820</name>
</gene>
<comment type="caution">
    <text evidence="1">The sequence shown here is derived from an EMBL/GenBank/DDBJ whole genome shotgun (WGS) entry which is preliminary data.</text>
</comment>
<dbReference type="AlphaFoldDB" id="A0A0F9H2L7"/>
<evidence type="ECO:0000313" key="1">
    <source>
        <dbReference type="EMBL" id="KKM05270.1"/>
    </source>
</evidence>
<sequence length="366" mass="42108">MKKVVYFIRTLSHRRSFETLVERDGIEQMILGPKSHVLNGVPQGYGDFGIKNVQIFDTLEDAQKILDTFKPDVLVQAEFDEQAKVPSTCKRVFVGHGMIGNHMTKLLKKGMNKTKPTFDYCCAQTKMFESFFNHITERKNNVLFNAMPQFDLLYNKDYYTEYRDIVLNNSKIQNPSRIILFCGFCCKNRPDYNLHNEDYFNTVIELAKISKRNNWLSIIKPRQHHDKAINFMKKSKKMTKYIKPFTDAINSSNLHCIEHISNTYRYFFADVIMCNACSTVETEACVVNKPLILIRTKSGPDYDPFDTVSSGAASLVKNINDLEKTINVVLADTSYVDKQNKLLKSKGIVMDGMAHKRVQDLICKIA</sequence>
<dbReference type="SUPFAM" id="SSF53756">
    <property type="entry name" value="UDP-Glycosyltransferase/glycogen phosphorylase"/>
    <property type="match status" value="1"/>
</dbReference>